<keyword evidence="7" id="KW-1185">Reference proteome</keyword>
<evidence type="ECO:0000313" key="7">
    <source>
        <dbReference type="Proteomes" id="UP000318833"/>
    </source>
</evidence>
<dbReference type="SMART" id="SM00342">
    <property type="entry name" value="HTH_ARAC"/>
    <property type="match status" value="1"/>
</dbReference>
<sequence>MNFLETIFLFFAFQAFVFSILFFLKKKGDRIANILLGTYILLFSYNIIYNVLYWTNLLNSLQYIHLTYTNRILWVLYGPILFLYIRRVIYKNKFRSIDILHFIPLFYALINYSPFYFLTVNEKIETLINGKMGDYIYFYTPYSITIIVALMLFYCGLLFFSFRPVIKSFNNSRWLNWLSYSFCGYVLSFSSYFVLVYFNLLNPGSDYFIGFSMIFFTGLLSYFGFLQPQVFDGLSMDKVLPFKKYQKTGLSKKYSLELKTILIDFMKEDKPYLDNQIRISHLAKKLNISKHHMSQVINEHFDLSFFDFINTYRVDQAKHMLTKDNNLNMTEILYSCGFNNRVSFYKAFKKFTKMTPSEYKLLKSKESLKMASKNNL</sequence>
<keyword evidence="4" id="KW-1133">Transmembrane helix</keyword>
<evidence type="ECO:0000256" key="2">
    <source>
        <dbReference type="ARBA" id="ARBA00023125"/>
    </source>
</evidence>
<dbReference type="Proteomes" id="UP000318833">
    <property type="component" value="Unassembled WGS sequence"/>
</dbReference>
<evidence type="ECO:0000256" key="1">
    <source>
        <dbReference type="ARBA" id="ARBA00023015"/>
    </source>
</evidence>
<name>A0A554VHS0_9FLAO</name>
<dbReference type="SUPFAM" id="SSF46689">
    <property type="entry name" value="Homeodomain-like"/>
    <property type="match status" value="1"/>
</dbReference>
<dbReference type="InterPro" id="IPR009057">
    <property type="entry name" value="Homeodomain-like_sf"/>
</dbReference>
<feature type="transmembrane region" description="Helical" evidence="4">
    <location>
        <begin position="207"/>
        <end position="226"/>
    </location>
</feature>
<dbReference type="PROSITE" id="PS00041">
    <property type="entry name" value="HTH_ARAC_FAMILY_1"/>
    <property type="match status" value="1"/>
</dbReference>
<evidence type="ECO:0000313" key="6">
    <source>
        <dbReference type="EMBL" id="TSE07117.1"/>
    </source>
</evidence>
<dbReference type="PANTHER" id="PTHR43280">
    <property type="entry name" value="ARAC-FAMILY TRANSCRIPTIONAL REGULATOR"/>
    <property type="match status" value="1"/>
</dbReference>
<dbReference type="PROSITE" id="PS01124">
    <property type="entry name" value="HTH_ARAC_FAMILY_2"/>
    <property type="match status" value="1"/>
</dbReference>
<feature type="transmembrane region" description="Helical" evidence="4">
    <location>
        <begin position="174"/>
        <end position="195"/>
    </location>
</feature>
<evidence type="ECO:0000256" key="3">
    <source>
        <dbReference type="ARBA" id="ARBA00023163"/>
    </source>
</evidence>
<keyword evidence="4" id="KW-0812">Transmembrane</keyword>
<dbReference type="GO" id="GO:0003700">
    <property type="term" value="F:DNA-binding transcription factor activity"/>
    <property type="evidence" value="ECO:0007669"/>
    <property type="project" value="InterPro"/>
</dbReference>
<proteinExistence type="predicted"/>
<feature type="transmembrane region" description="Helical" evidence="4">
    <location>
        <begin position="31"/>
        <end position="48"/>
    </location>
</feature>
<keyword evidence="3" id="KW-0804">Transcription</keyword>
<keyword evidence="2" id="KW-0238">DNA-binding</keyword>
<feature type="transmembrane region" description="Helical" evidence="4">
    <location>
        <begin position="138"/>
        <end position="162"/>
    </location>
</feature>
<accession>A0A554VHS0</accession>
<feature type="domain" description="HTH araC/xylS-type" evidence="5">
    <location>
        <begin position="260"/>
        <end position="362"/>
    </location>
</feature>
<evidence type="ECO:0000259" key="5">
    <source>
        <dbReference type="PROSITE" id="PS01124"/>
    </source>
</evidence>
<dbReference type="Pfam" id="PF12833">
    <property type="entry name" value="HTH_18"/>
    <property type="match status" value="1"/>
</dbReference>
<dbReference type="Gene3D" id="1.10.10.60">
    <property type="entry name" value="Homeodomain-like"/>
    <property type="match status" value="2"/>
</dbReference>
<evidence type="ECO:0000256" key="4">
    <source>
        <dbReference type="SAM" id="Phobius"/>
    </source>
</evidence>
<dbReference type="InterPro" id="IPR018060">
    <property type="entry name" value="HTH_AraC"/>
</dbReference>
<protein>
    <submittedName>
        <fullName evidence="6">AraC family transcriptional regulator</fullName>
    </submittedName>
</protein>
<feature type="transmembrane region" description="Helical" evidence="4">
    <location>
        <begin position="68"/>
        <end position="85"/>
    </location>
</feature>
<organism evidence="6 7">
    <name type="scientific">Aquimarina algiphila</name>
    <dbReference type="NCBI Taxonomy" id="2047982"/>
    <lineage>
        <taxon>Bacteria</taxon>
        <taxon>Pseudomonadati</taxon>
        <taxon>Bacteroidota</taxon>
        <taxon>Flavobacteriia</taxon>
        <taxon>Flavobacteriales</taxon>
        <taxon>Flavobacteriaceae</taxon>
        <taxon>Aquimarina</taxon>
    </lineage>
</organism>
<feature type="transmembrane region" description="Helical" evidence="4">
    <location>
        <begin position="97"/>
        <end position="118"/>
    </location>
</feature>
<dbReference type="EMBL" id="VLNR01000037">
    <property type="protein sequence ID" value="TSE07117.1"/>
    <property type="molecule type" value="Genomic_DNA"/>
</dbReference>
<reference evidence="6 7" key="1">
    <citation type="submission" date="2019-07" db="EMBL/GenBank/DDBJ databases">
        <title>The draft genome sequence of Aquimarina algiphila M91.</title>
        <authorList>
            <person name="Meng X."/>
        </authorList>
    </citation>
    <scope>NUCLEOTIDE SEQUENCE [LARGE SCALE GENOMIC DNA]</scope>
    <source>
        <strain evidence="6 7">M91</strain>
    </source>
</reference>
<feature type="transmembrane region" description="Helical" evidence="4">
    <location>
        <begin position="6"/>
        <end position="24"/>
    </location>
</feature>
<dbReference type="PANTHER" id="PTHR43280:SF29">
    <property type="entry name" value="ARAC-FAMILY TRANSCRIPTIONAL REGULATOR"/>
    <property type="match status" value="1"/>
</dbReference>
<dbReference type="InterPro" id="IPR018062">
    <property type="entry name" value="HTH_AraC-typ_CS"/>
</dbReference>
<gene>
    <name evidence="6" type="ORF">FOF46_17010</name>
</gene>
<keyword evidence="4" id="KW-0472">Membrane</keyword>
<dbReference type="OrthoDB" id="5492415at2"/>
<dbReference type="GO" id="GO:0043565">
    <property type="term" value="F:sequence-specific DNA binding"/>
    <property type="evidence" value="ECO:0007669"/>
    <property type="project" value="InterPro"/>
</dbReference>
<keyword evidence="1" id="KW-0805">Transcription regulation</keyword>
<comment type="caution">
    <text evidence="6">The sequence shown here is derived from an EMBL/GenBank/DDBJ whole genome shotgun (WGS) entry which is preliminary data.</text>
</comment>
<dbReference type="AlphaFoldDB" id="A0A554VHS0"/>